<keyword evidence="4" id="KW-1185">Reference proteome</keyword>
<sequence length="68" mass="7657">MQRWIIIACLAGLASACSSPSDDATESAADKPEHVWQDQVDTLEKARGVEQTLMDARQQRDEKLRKQE</sequence>
<dbReference type="Proteomes" id="UP000295707">
    <property type="component" value="Unassembled WGS sequence"/>
</dbReference>
<accession>A0A4R1HDK0</accession>
<organism evidence="3 4">
    <name type="scientific">Thiogranum longum</name>
    <dbReference type="NCBI Taxonomy" id="1537524"/>
    <lineage>
        <taxon>Bacteria</taxon>
        <taxon>Pseudomonadati</taxon>
        <taxon>Pseudomonadota</taxon>
        <taxon>Gammaproteobacteria</taxon>
        <taxon>Chromatiales</taxon>
        <taxon>Ectothiorhodospiraceae</taxon>
        <taxon>Thiogranum</taxon>
    </lineage>
</organism>
<evidence type="ECO:0000256" key="1">
    <source>
        <dbReference type="SAM" id="MobiDB-lite"/>
    </source>
</evidence>
<evidence type="ECO:0000313" key="4">
    <source>
        <dbReference type="Proteomes" id="UP000295707"/>
    </source>
</evidence>
<dbReference type="AlphaFoldDB" id="A0A4R1HDK0"/>
<reference evidence="3 4" key="1">
    <citation type="submission" date="2019-03" db="EMBL/GenBank/DDBJ databases">
        <title>Genomic Encyclopedia of Type Strains, Phase IV (KMG-IV): sequencing the most valuable type-strain genomes for metagenomic binning, comparative biology and taxonomic classification.</title>
        <authorList>
            <person name="Goeker M."/>
        </authorList>
    </citation>
    <scope>NUCLEOTIDE SEQUENCE [LARGE SCALE GENOMIC DNA]</scope>
    <source>
        <strain evidence="3 4">DSM 19610</strain>
    </source>
</reference>
<keyword evidence="2" id="KW-0732">Signal</keyword>
<feature type="signal peptide" evidence="2">
    <location>
        <begin position="1"/>
        <end position="24"/>
    </location>
</feature>
<proteinExistence type="predicted"/>
<comment type="caution">
    <text evidence="3">The sequence shown here is derived from an EMBL/GenBank/DDBJ whole genome shotgun (WGS) entry which is preliminary data.</text>
</comment>
<name>A0A4R1HDK0_9GAMM</name>
<evidence type="ECO:0000256" key="2">
    <source>
        <dbReference type="SAM" id="SignalP"/>
    </source>
</evidence>
<dbReference type="RefSeq" id="WP_132971251.1">
    <property type="nucleotide sequence ID" value="NZ_SMFX01000001.1"/>
</dbReference>
<gene>
    <name evidence="3" type="ORF">DFR30_0598</name>
</gene>
<feature type="region of interest" description="Disordered" evidence="1">
    <location>
        <begin position="16"/>
        <end position="36"/>
    </location>
</feature>
<evidence type="ECO:0000313" key="3">
    <source>
        <dbReference type="EMBL" id="TCK17369.1"/>
    </source>
</evidence>
<dbReference type="PROSITE" id="PS51257">
    <property type="entry name" value="PROKAR_LIPOPROTEIN"/>
    <property type="match status" value="1"/>
</dbReference>
<feature type="chain" id="PRO_5020940156" evidence="2">
    <location>
        <begin position="25"/>
        <end position="68"/>
    </location>
</feature>
<dbReference type="EMBL" id="SMFX01000001">
    <property type="protein sequence ID" value="TCK17369.1"/>
    <property type="molecule type" value="Genomic_DNA"/>
</dbReference>
<protein>
    <submittedName>
        <fullName evidence="3">Uncharacterized protein</fullName>
    </submittedName>
</protein>